<evidence type="ECO:0008006" key="3">
    <source>
        <dbReference type="Google" id="ProtNLM"/>
    </source>
</evidence>
<evidence type="ECO:0000313" key="2">
    <source>
        <dbReference type="Proteomes" id="UP000533905"/>
    </source>
</evidence>
<dbReference type="EMBL" id="JABAIV010000001">
    <property type="protein sequence ID" value="NNG21628.1"/>
    <property type="molecule type" value="Genomic_DNA"/>
</dbReference>
<protein>
    <recommendedName>
        <fullName evidence="3">Cytochrome C biogenesis protein transmembrane domain-containing protein</fullName>
    </recommendedName>
</protein>
<accession>A0A7Y2NY23</accession>
<gene>
    <name evidence="1" type="ORF">HGB41_01230</name>
</gene>
<organism evidence="1 2">
    <name type="scientific">Telluria aromaticivorans</name>
    <dbReference type="NCBI Taxonomy" id="2725995"/>
    <lineage>
        <taxon>Bacteria</taxon>
        <taxon>Pseudomonadati</taxon>
        <taxon>Pseudomonadota</taxon>
        <taxon>Betaproteobacteria</taxon>
        <taxon>Burkholderiales</taxon>
        <taxon>Oxalobacteraceae</taxon>
        <taxon>Telluria group</taxon>
        <taxon>Telluria</taxon>
    </lineage>
</organism>
<dbReference type="Proteomes" id="UP000533905">
    <property type="component" value="Unassembled WGS sequence"/>
</dbReference>
<evidence type="ECO:0000313" key="1">
    <source>
        <dbReference type="EMBL" id="NNG21628.1"/>
    </source>
</evidence>
<name>A0A7Y2NY23_9BURK</name>
<dbReference type="AlphaFoldDB" id="A0A7Y2NY23"/>
<comment type="caution">
    <text evidence="1">The sequence shown here is derived from an EMBL/GenBank/DDBJ whole genome shotgun (WGS) entry which is preliminary data.</text>
</comment>
<keyword evidence="2" id="KW-1185">Reference proteome</keyword>
<proteinExistence type="predicted"/>
<reference evidence="1 2" key="1">
    <citation type="submission" date="2020-04" db="EMBL/GenBank/DDBJ databases">
        <title>Massilia sp. nov., a cold adapted bacteria isolated from Arctic soil.</title>
        <authorList>
            <person name="Son J."/>
            <person name="Ka J.-O."/>
        </authorList>
    </citation>
    <scope>NUCLEOTIDE SEQUENCE [LARGE SCALE GENOMIC DNA]</scope>
    <source>
        <strain evidence="1 2">ML15P13</strain>
    </source>
</reference>
<sequence>MIGLSPGAVWTPCAGPVLASILAQVVRAGDPGRSALLVSLYALGAALPKGSGMRAR</sequence>